<feature type="region of interest" description="Disordered" evidence="4">
    <location>
        <begin position="46"/>
        <end position="86"/>
    </location>
</feature>
<feature type="compositionally biased region" description="Low complexity" evidence="4">
    <location>
        <begin position="54"/>
        <end position="71"/>
    </location>
</feature>
<reference evidence="6 7" key="1">
    <citation type="journal article" date="2024" name="BMC Genomics">
        <title>De novo assembly and annotation of Popillia japonica's genome with initial clues to its potential as an invasive pest.</title>
        <authorList>
            <person name="Cucini C."/>
            <person name="Boschi S."/>
            <person name="Funari R."/>
            <person name="Cardaioli E."/>
            <person name="Iannotti N."/>
            <person name="Marturano G."/>
            <person name="Paoli F."/>
            <person name="Bruttini M."/>
            <person name="Carapelli A."/>
            <person name="Frati F."/>
            <person name="Nardi F."/>
        </authorList>
    </citation>
    <scope>NUCLEOTIDE SEQUENCE [LARGE SCALE GENOMIC DNA]</scope>
    <source>
        <strain evidence="6">DMR45628</strain>
    </source>
</reference>
<accession>A0AAW1IAF5</accession>
<proteinExistence type="predicted"/>
<evidence type="ECO:0000313" key="6">
    <source>
        <dbReference type="EMBL" id="KAK9685943.1"/>
    </source>
</evidence>
<feature type="region of interest" description="Disordered" evidence="4">
    <location>
        <begin position="388"/>
        <end position="472"/>
    </location>
</feature>
<dbReference type="SMART" id="SM00389">
    <property type="entry name" value="HOX"/>
    <property type="match status" value="1"/>
</dbReference>
<feature type="domain" description="Homeobox" evidence="5">
    <location>
        <begin position="169"/>
        <end position="214"/>
    </location>
</feature>
<dbReference type="GO" id="GO:0048812">
    <property type="term" value="P:neuron projection morphogenesis"/>
    <property type="evidence" value="ECO:0007669"/>
    <property type="project" value="TreeGrafter"/>
</dbReference>
<feature type="compositionally biased region" description="Polar residues" evidence="4">
    <location>
        <begin position="409"/>
        <end position="431"/>
    </location>
</feature>
<feature type="domain" description="Homeobox" evidence="5">
    <location>
        <begin position="376"/>
        <end position="391"/>
    </location>
</feature>
<name>A0AAW1IAF5_POPJA</name>
<evidence type="ECO:0000259" key="5">
    <source>
        <dbReference type="PROSITE" id="PS50071"/>
    </source>
</evidence>
<evidence type="ECO:0000313" key="7">
    <source>
        <dbReference type="Proteomes" id="UP001458880"/>
    </source>
</evidence>
<dbReference type="AlphaFoldDB" id="A0AAW1IAF5"/>
<keyword evidence="2 3" id="KW-0539">Nucleus</keyword>
<dbReference type="GO" id="GO:0007417">
    <property type="term" value="P:central nervous system development"/>
    <property type="evidence" value="ECO:0007669"/>
    <property type="project" value="TreeGrafter"/>
</dbReference>
<dbReference type="Proteomes" id="UP001458880">
    <property type="component" value="Unassembled WGS sequence"/>
</dbReference>
<dbReference type="Gene3D" id="1.10.10.60">
    <property type="entry name" value="Homeodomain-like"/>
    <property type="match status" value="1"/>
</dbReference>
<comment type="subcellular location">
    <subcellularLocation>
        <location evidence="1 2 3">Nucleus</location>
    </subcellularLocation>
</comment>
<feature type="compositionally biased region" description="Basic and acidic residues" evidence="4">
    <location>
        <begin position="394"/>
        <end position="408"/>
    </location>
</feature>
<dbReference type="InterPro" id="IPR001356">
    <property type="entry name" value="HD"/>
</dbReference>
<dbReference type="InterPro" id="IPR042768">
    <property type="entry name" value="MNX1/Ceh-12"/>
</dbReference>
<dbReference type="GO" id="GO:0005634">
    <property type="term" value="C:nucleus"/>
    <property type="evidence" value="ECO:0007669"/>
    <property type="project" value="UniProtKB-SubCell"/>
</dbReference>
<keyword evidence="2 3" id="KW-0238">DNA-binding</keyword>
<feature type="DNA-binding region" description="Homeobox" evidence="2">
    <location>
        <begin position="171"/>
        <end position="215"/>
    </location>
</feature>
<evidence type="ECO:0000256" key="2">
    <source>
        <dbReference type="PROSITE-ProRule" id="PRU00108"/>
    </source>
</evidence>
<dbReference type="GO" id="GO:1990837">
    <property type="term" value="F:sequence-specific double-stranded DNA binding"/>
    <property type="evidence" value="ECO:0007669"/>
    <property type="project" value="TreeGrafter"/>
</dbReference>
<dbReference type="PROSITE" id="PS50071">
    <property type="entry name" value="HOMEOBOX_2"/>
    <property type="match status" value="2"/>
</dbReference>
<sequence length="472" mass="53271">MAHYLEESAHLTMLNHHNHEYQPKPLNMDTKIQENKGSFCIDALLSRNEERPTSPDTSRSISPTSTRSRSPPISPGSEEVPPNPFVPRPGLLNHIYPNGGAFYGYPGQTQGSAFHSIDGSMVQKVQLPLNHHNHSQFHQMQLEWLARTGMFYQKFPDLTGCGPGHALLGKTRRPRTAFTSQQLLELEKQFRQNKYLSRPKRFEVATSLMLTETQHLKYQYMNDTIEDTSPQAEARKIINSIIDRNTTGLNEDIEDLSTSVEDLTAKIDFLIKLLRNSPRTWKYQDIKADVSIRDIQNPSNEAAKSSVETKTCGVIDKVSLRKFCNAATLTTPKQSRVNDECRPGDTCEHIRRGIPPTAPPLPKQRGFCQCEGALGQVKIWFQNRRMKWKRSKKAQQEAKNAKDTDKSHSPSSKGCSAQQEPCTSTQSNNADSPPRKLATEQEPCTSTQSNNADSPPRKLATDNEQLYRPYVV</sequence>
<protein>
    <submittedName>
        <fullName evidence="6">Homeodomain</fullName>
    </submittedName>
</protein>
<dbReference type="SUPFAM" id="SSF46689">
    <property type="entry name" value="Homeodomain-like"/>
    <property type="match status" value="2"/>
</dbReference>
<keyword evidence="2 3" id="KW-0371">Homeobox</keyword>
<comment type="caution">
    <text evidence="6">The sequence shown here is derived from an EMBL/GenBank/DDBJ whole genome shotgun (WGS) entry which is preliminary data.</text>
</comment>
<feature type="DNA-binding region" description="Homeobox" evidence="2">
    <location>
        <begin position="378"/>
        <end position="392"/>
    </location>
</feature>
<dbReference type="PANTHER" id="PTHR24335">
    <property type="entry name" value="MOTOR NEURON AND PANCREAS HOMEOBOX PROTEIN"/>
    <property type="match status" value="1"/>
</dbReference>
<dbReference type="EMBL" id="JASPKY010000737">
    <property type="protein sequence ID" value="KAK9685943.1"/>
    <property type="molecule type" value="Genomic_DNA"/>
</dbReference>
<dbReference type="CDD" id="cd00086">
    <property type="entry name" value="homeodomain"/>
    <property type="match status" value="2"/>
</dbReference>
<gene>
    <name evidence="6" type="ORF">QE152_g37560</name>
</gene>
<keyword evidence="7" id="KW-1185">Reference proteome</keyword>
<evidence type="ECO:0000256" key="3">
    <source>
        <dbReference type="RuleBase" id="RU000682"/>
    </source>
</evidence>
<evidence type="ECO:0000256" key="4">
    <source>
        <dbReference type="SAM" id="MobiDB-lite"/>
    </source>
</evidence>
<dbReference type="PANTHER" id="PTHR24335:SF4">
    <property type="entry name" value="EXTRA-EXTRA"/>
    <property type="match status" value="1"/>
</dbReference>
<dbReference type="Pfam" id="PF00046">
    <property type="entry name" value="Homeodomain"/>
    <property type="match status" value="2"/>
</dbReference>
<evidence type="ECO:0000256" key="1">
    <source>
        <dbReference type="ARBA" id="ARBA00004123"/>
    </source>
</evidence>
<organism evidence="6 7">
    <name type="scientific">Popillia japonica</name>
    <name type="common">Japanese beetle</name>
    <dbReference type="NCBI Taxonomy" id="7064"/>
    <lineage>
        <taxon>Eukaryota</taxon>
        <taxon>Metazoa</taxon>
        <taxon>Ecdysozoa</taxon>
        <taxon>Arthropoda</taxon>
        <taxon>Hexapoda</taxon>
        <taxon>Insecta</taxon>
        <taxon>Pterygota</taxon>
        <taxon>Neoptera</taxon>
        <taxon>Endopterygota</taxon>
        <taxon>Coleoptera</taxon>
        <taxon>Polyphaga</taxon>
        <taxon>Scarabaeiformia</taxon>
        <taxon>Scarabaeidae</taxon>
        <taxon>Rutelinae</taxon>
        <taxon>Popillia</taxon>
    </lineage>
</organism>
<dbReference type="InterPro" id="IPR009057">
    <property type="entry name" value="Homeodomain-like_sf"/>
</dbReference>
<feature type="compositionally biased region" description="Polar residues" evidence="4">
    <location>
        <begin position="442"/>
        <end position="453"/>
    </location>
</feature>